<feature type="transmembrane region" description="Helical" evidence="6">
    <location>
        <begin position="14"/>
        <end position="36"/>
    </location>
</feature>
<keyword evidence="3 6" id="KW-0812">Transmembrane</keyword>
<evidence type="ECO:0000256" key="3">
    <source>
        <dbReference type="ARBA" id="ARBA00022692"/>
    </source>
</evidence>
<dbReference type="PROSITE" id="PS50850">
    <property type="entry name" value="MFS"/>
    <property type="match status" value="1"/>
</dbReference>
<feature type="transmembrane region" description="Helical" evidence="6">
    <location>
        <begin position="400"/>
        <end position="421"/>
    </location>
</feature>
<feature type="transmembrane region" description="Helical" evidence="6">
    <location>
        <begin position="341"/>
        <end position="362"/>
    </location>
</feature>
<dbReference type="PANTHER" id="PTHR43124">
    <property type="entry name" value="PURINE EFFLUX PUMP PBUE"/>
    <property type="match status" value="1"/>
</dbReference>
<evidence type="ECO:0000313" key="8">
    <source>
        <dbReference type="EMBL" id="MFC4352468.1"/>
    </source>
</evidence>
<evidence type="ECO:0000256" key="6">
    <source>
        <dbReference type="SAM" id="Phobius"/>
    </source>
</evidence>
<dbReference type="Proteomes" id="UP001595799">
    <property type="component" value="Unassembled WGS sequence"/>
</dbReference>
<comment type="caution">
    <text evidence="8">The sequence shown here is derived from an EMBL/GenBank/DDBJ whole genome shotgun (WGS) entry which is preliminary data.</text>
</comment>
<accession>A0ABV8UPQ5</accession>
<feature type="domain" description="Major facilitator superfamily (MFS) profile" evidence="7">
    <location>
        <begin position="269"/>
        <end position="663"/>
    </location>
</feature>
<proteinExistence type="predicted"/>
<feature type="transmembrane region" description="Helical" evidence="6">
    <location>
        <begin position="368"/>
        <end position="388"/>
    </location>
</feature>
<feature type="transmembrane region" description="Helical" evidence="6">
    <location>
        <begin position="641"/>
        <end position="661"/>
    </location>
</feature>
<feature type="transmembrane region" description="Helical" evidence="6">
    <location>
        <begin position="309"/>
        <end position="329"/>
    </location>
</feature>
<gene>
    <name evidence="8" type="ORF">ACFOW6_13035</name>
</gene>
<keyword evidence="2" id="KW-1003">Cell membrane</keyword>
<dbReference type="InterPro" id="IPR036259">
    <property type="entry name" value="MFS_trans_sf"/>
</dbReference>
<dbReference type="Pfam" id="PF07690">
    <property type="entry name" value="MFS_1"/>
    <property type="match status" value="1"/>
</dbReference>
<feature type="transmembrane region" description="Helical" evidence="6">
    <location>
        <begin position="152"/>
        <end position="174"/>
    </location>
</feature>
<evidence type="ECO:0000256" key="1">
    <source>
        <dbReference type="ARBA" id="ARBA00004651"/>
    </source>
</evidence>
<feature type="transmembrane region" description="Helical" evidence="6">
    <location>
        <begin position="569"/>
        <end position="594"/>
    </location>
</feature>
<feature type="transmembrane region" description="Helical" evidence="6">
    <location>
        <begin position="545"/>
        <end position="563"/>
    </location>
</feature>
<keyword evidence="9" id="KW-1185">Reference proteome</keyword>
<dbReference type="SUPFAM" id="SSF103473">
    <property type="entry name" value="MFS general substrate transporter"/>
    <property type="match status" value="1"/>
</dbReference>
<evidence type="ECO:0000256" key="4">
    <source>
        <dbReference type="ARBA" id="ARBA00022989"/>
    </source>
</evidence>
<organism evidence="8 9">
    <name type="scientific">Fodinicurvata halophila</name>
    <dbReference type="NCBI Taxonomy" id="1419723"/>
    <lineage>
        <taxon>Bacteria</taxon>
        <taxon>Pseudomonadati</taxon>
        <taxon>Pseudomonadota</taxon>
        <taxon>Alphaproteobacteria</taxon>
        <taxon>Rhodospirillales</taxon>
        <taxon>Rhodovibrionaceae</taxon>
        <taxon>Fodinicurvata</taxon>
    </lineage>
</organism>
<sequence>MTGLSRLRVQGPGIRAQIAVLLVAVLALGYTTITLVSVQLGERLLLPEVEQSAEITAQSLSRQVENALELGIPLRELVGVEEVFRERLEDSKAFAGITLRSTDEGSPFELGTGRVETFETAASAPVRLEGEQLAEILVTVDEAFAQRLIRDLWINLGIILLITVLVGLELYSLIFGRRMAASLDGLESRLQALARGDLRPHPPVPGEDESDRGTPGYFVSRIDAELARLHHRHRELRQRIRQDSQVAARLNRLAESFGLGARLEAGADRAQALRPPLFLFMFAHEMTRPFLPAHVEHLAVGLDWISPQFAVSLTLGLFMAVVAVLQIPLSLLTARWGRKPSFLLGAAVAVVGYGLGALAPGFLSFSLAYALVAVGFALVFAASQGFIIDRTEGRSRTLGMTVMVGAIMVAALCGPPLGGLLSDRLGAVWAFWVIACLTLLSFLLCHVGLPRDEGRQAAADAQRPKTRGRWRRLLGAPVYMALLIGCALPAKLVLSALCFYLVPVHLLSIGASEAEIGRLQMIYPVATVLLVPVFSRLASRGNRALPYVVGGQLLTGLAMLFVLGGTQELALALVLLVFGIAQAMLITPQASLVGQLVSAGGDRLDEDAAYGLYRLVERSGSAIGPVLAGLLLVTSGFAPTVLVLGAISAVGGLAFLAVRLMSS</sequence>
<dbReference type="EMBL" id="JBHSCW010000007">
    <property type="protein sequence ID" value="MFC4352468.1"/>
    <property type="molecule type" value="Genomic_DNA"/>
</dbReference>
<evidence type="ECO:0000259" key="7">
    <source>
        <dbReference type="PROSITE" id="PS50850"/>
    </source>
</evidence>
<dbReference type="InterPro" id="IPR050189">
    <property type="entry name" value="MFS_Efflux_Transporters"/>
</dbReference>
<dbReference type="InterPro" id="IPR011701">
    <property type="entry name" value="MFS"/>
</dbReference>
<protein>
    <submittedName>
        <fullName evidence="8">MFS transporter</fullName>
    </submittedName>
</protein>
<feature type="transmembrane region" description="Helical" evidence="6">
    <location>
        <begin position="473"/>
        <end position="502"/>
    </location>
</feature>
<comment type="subcellular location">
    <subcellularLocation>
        <location evidence="1">Cell membrane</location>
        <topology evidence="1">Multi-pass membrane protein</topology>
    </subcellularLocation>
</comment>
<evidence type="ECO:0000256" key="5">
    <source>
        <dbReference type="ARBA" id="ARBA00023136"/>
    </source>
</evidence>
<dbReference type="PANTHER" id="PTHR43124:SF3">
    <property type="entry name" value="CHLORAMPHENICOL EFFLUX PUMP RV0191"/>
    <property type="match status" value="1"/>
</dbReference>
<dbReference type="CDD" id="cd17325">
    <property type="entry name" value="MFS_MdtG_SLC18_like"/>
    <property type="match status" value="1"/>
</dbReference>
<feature type="transmembrane region" description="Helical" evidence="6">
    <location>
        <begin position="427"/>
        <end position="449"/>
    </location>
</feature>
<keyword evidence="5 6" id="KW-0472">Membrane</keyword>
<name>A0ABV8UPQ5_9PROT</name>
<evidence type="ECO:0000256" key="2">
    <source>
        <dbReference type="ARBA" id="ARBA00022475"/>
    </source>
</evidence>
<dbReference type="RefSeq" id="WP_382422820.1">
    <property type="nucleotide sequence ID" value="NZ_JBHSCW010000007.1"/>
</dbReference>
<dbReference type="Gene3D" id="1.20.1250.20">
    <property type="entry name" value="MFS general substrate transporter like domains"/>
    <property type="match status" value="1"/>
</dbReference>
<evidence type="ECO:0000313" key="9">
    <source>
        <dbReference type="Proteomes" id="UP001595799"/>
    </source>
</evidence>
<keyword evidence="4 6" id="KW-1133">Transmembrane helix</keyword>
<reference evidence="9" key="1">
    <citation type="journal article" date="2019" name="Int. J. Syst. Evol. Microbiol.">
        <title>The Global Catalogue of Microorganisms (GCM) 10K type strain sequencing project: providing services to taxonomists for standard genome sequencing and annotation.</title>
        <authorList>
            <consortium name="The Broad Institute Genomics Platform"/>
            <consortium name="The Broad Institute Genome Sequencing Center for Infectious Disease"/>
            <person name="Wu L."/>
            <person name="Ma J."/>
        </authorList>
    </citation>
    <scope>NUCLEOTIDE SEQUENCE [LARGE SCALE GENOMIC DNA]</scope>
    <source>
        <strain evidence="9">CECT 8472</strain>
    </source>
</reference>
<dbReference type="InterPro" id="IPR020846">
    <property type="entry name" value="MFS_dom"/>
</dbReference>